<keyword evidence="2" id="KW-0963">Cytoplasm</keyword>
<dbReference type="GO" id="GO:0005737">
    <property type="term" value="C:cytoplasm"/>
    <property type="evidence" value="ECO:0007669"/>
    <property type="project" value="UniProtKB-SubCell"/>
</dbReference>
<dbReference type="PROSITE" id="PS51918">
    <property type="entry name" value="RADICAL_SAM"/>
    <property type="match status" value="1"/>
</dbReference>
<dbReference type="InterPro" id="IPR010723">
    <property type="entry name" value="HemN_C"/>
</dbReference>
<evidence type="ECO:0000256" key="1">
    <source>
        <dbReference type="ARBA" id="ARBA00006100"/>
    </source>
</evidence>
<keyword evidence="2" id="KW-0143">Chaperone</keyword>
<keyword evidence="2" id="KW-0408">Iron</keyword>
<dbReference type="Pfam" id="PF06969">
    <property type="entry name" value="HemN_C"/>
    <property type="match status" value="1"/>
</dbReference>
<dbReference type="SFLD" id="SFLDG01065">
    <property type="entry name" value="anaerobic_coproporphyrinogen-I"/>
    <property type="match status" value="1"/>
</dbReference>
<keyword evidence="2" id="KW-0949">S-adenosyl-L-methionine</keyword>
<reference evidence="4 5" key="1">
    <citation type="submission" date="2019-03" db="EMBL/GenBank/DDBJ databases">
        <title>Deep-cultivation of Planctomycetes and their phenomic and genomic characterization uncovers novel biology.</title>
        <authorList>
            <person name="Wiegand S."/>
            <person name="Jogler M."/>
            <person name="Boedeker C."/>
            <person name="Pinto D."/>
            <person name="Vollmers J."/>
            <person name="Rivas-Marin E."/>
            <person name="Kohn T."/>
            <person name="Peeters S.H."/>
            <person name="Heuer A."/>
            <person name="Rast P."/>
            <person name="Oberbeckmann S."/>
            <person name="Bunk B."/>
            <person name="Jeske O."/>
            <person name="Meyerdierks A."/>
            <person name="Storesund J.E."/>
            <person name="Kallscheuer N."/>
            <person name="Luecker S."/>
            <person name="Lage O.M."/>
            <person name="Pohl T."/>
            <person name="Merkel B.J."/>
            <person name="Hornburger P."/>
            <person name="Mueller R.-W."/>
            <person name="Bruemmer F."/>
            <person name="Labrenz M."/>
            <person name="Spormann A.M."/>
            <person name="Op den Camp H."/>
            <person name="Overmann J."/>
            <person name="Amann R."/>
            <person name="Jetten M.S.M."/>
            <person name="Mascher T."/>
            <person name="Medema M.H."/>
            <person name="Devos D.P."/>
            <person name="Kaster A.-K."/>
            <person name="Ovreas L."/>
            <person name="Rohde M."/>
            <person name="Galperin M.Y."/>
            <person name="Jogler C."/>
        </authorList>
    </citation>
    <scope>NUCLEOTIDE SEQUENCE [LARGE SCALE GENOMIC DNA]</scope>
    <source>
        <strain evidence="4 5">Enr10</strain>
    </source>
</reference>
<dbReference type="InterPro" id="IPR006638">
    <property type="entry name" value="Elp3/MiaA/NifB-like_rSAM"/>
</dbReference>
<keyword evidence="4" id="KW-0560">Oxidoreductase</keyword>
<proteinExistence type="inferred from homology"/>
<evidence type="ECO:0000256" key="2">
    <source>
        <dbReference type="RuleBase" id="RU364116"/>
    </source>
</evidence>
<dbReference type="SFLD" id="SFLDF00288">
    <property type="entry name" value="HemN-like__clustered_with_nucl"/>
    <property type="match status" value="1"/>
</dbReference>
<dbReference type="EMBL" id="CP037421">
    <property type="protein sequence ID" value="QDT29053.1"/>
    <property type="molecule type" value="Genomic_DNA"/>
</dbReference>
<comment type="similarity">
    <text evidence="1">Belongs to the anaerobic coproporphyrinogen-III oxidase family. HemW subfamily.</text>
</comment>
<dbReference type="InterPro" id="IPR023404">
    <property type="entry name" value="rSAM_horseshoe"/>
</dbReference>
<sequence>MTDLETPSSAYIHVPFCQHRCGYCDFTLVARKDHLIDDYLAAMEQQLATVEPGIELQTLFLGGGTPTHLSIEQLERLFAAILSRFQLSDDCEFSIEANPLNLCIDKIDFLQQSGVNRVSLGVQSFHSEILTFLERDHQPEQIFEIVQNLRDRIPNTSLDLIFAVPGQSLQNWQDSLADVVGLGIPHLSTYGLTIEKGTSFWSRQQSGLFDLPADELAGTMYEYSLEYLSSQGLQHYEISNFARPGFECRHNEVYWTGHPYFGFGPGAASYLKGVRRQNHRSVATWLKRIAAGESPISEEEELDPESRAREAVIFGLRRRVGIDLADFESRYGFTLDELAETAMEKNITAGLLEQTETHLRLTQAGCLLADSVVIDFL</sequence>
<dbReference type="InterPro" id="IPR034505">
    <property type="entry name" value="Coproporphyrinogen-III_oxidase"/>
</dbReference>
<dbReference type="SFLD" id="SFLDF00562">
    <property type="entry name" value="HemN-like__clustered_with_heat"/>
    <property type="match status" value="1"/>
</dbReference>
<feature type="domain" description="Radical SAM core" evidence="3">
    <location>
        <begin position="2"/>
        <end position="234"/>
    </location>
</feature>
<comment type="subcellular location">
    <subcellularLocation>
        <location evidence="2">Cytoplasm</location>
    </subcellularLocation>
</comment>
<name>A0A517QBQ0_9PLAN</name>
<dbReference type="SFLD" id="SFLDG01082">
    <property type="entry name" value="B12-binding_domain_containing"/>
    <property type="match status" value="1"/>
</dbReference>
<keyword evidence="2" id="KW-0411">Iron-sulfur</keyword>
<dbReference type="PANTHER" id="PTHR13932">
    <property type="entry name" value="COPROPORPHYRINIGEN III OXIDASE"/>
    <property type="match status" value="1"/>
</dbReference>
<keyword evidence="2" id="KW-0479">Metal-binding</keyword>
<evidence type="ECO:0000313" key="4">
    <source>
        <dbReference type="EMBL" id="QDT29053.1"/>
    </source>
</evidence>
<dbReference type="SFLD" id="SFLDS00029">
    <property type="entry name" value="Radical_SAM"/>
    <property type="match status" value="1"/>
</dbReference>
<protein>
    <recommendedName>
        <fullName evidence="2">Heme chaperone HemW</fullName>
    </recommendedName>
</protein>
<dbReference type="Pfam" id="PF04055">
    <property type="entry name" value="Radical_SAM"/>
    <property type="match status" value="1"/>
</dbReference>
<evidence type="ECO:0000313" key="5">
    <source>
        <dbReference type="Proteomes" id="UP000315647"/>
    </source>
</evidence>
<accession>A0A517QBQ0</accession>
<keyword evidence="2" id="KW-0004">4Fe-4S</keyword>
<dbReference type="SMART" id="SM00729">
    <property type="entry name" value="Elp3"/>
    <property type="match status" value="1"/>
</dbReference>
<keyword evidence="5" id="KW-1185">Reference proteome</keyword>
<gene>
    <name evidence="4" type="ORF">Enr10x_44020</name>
</gene>
<evidence type="ECO:0000259" key="3">
    <source>
        <dbReference type="PROSITE" id="PS51918"/>
    </source>
</evidence>
<dbReference type="GO" id="GO:0046872">
    <property type="term" value="F:metal ion binding"/>
    <property type="evidence" value="ECO:0007669"/>
    <property type="project" value="UniProtKB-UniRule"/>
</dbReference>
<dbReference type="GO" id="GO:0006779">
    <property type="term" value="P:porphyrin-containing compound biosynthetic process"/>
    <property type="evidence" value="ECO:0007669"/>
    <property type="project" value="InterPro"/>
</dbReference>
<dbReference type="NCBIfam" id="TIGR00539">
    <property type="entry name" value="hemN_rel"/>
    <property type="match status" value="1"/>
</dbReference>
<dbReference type="PANTHER" id="PTHR13932:SF5">
    <property type="entry name" value="RADICAL S-ADENOSYL METHIONINE DOMAIN-CONTAINING PROTEIN 1, MITOCHONDRIAL"/>
    <property type="match status" value="1"/>
</dbReference>
<dbReference type="GO" id="GO:0004109">
    <property type="term" value="F:coproporphyrinogen oxidase activity"/>
    <property type="evidence" value="ECO:0007669"/>
    <property type="project" value="InterPro"/>
</dbReference>
<dbReference type="CDD" id="cd01335">
    <property type="entry name" value="Radical_SAM"/>
    <property type="match status" value="1"/>
</dbReference>
<dbReference type="Gene3D" id="3.80.30.20">
    <property type="entry name" value="tm_1862 like domain"/>
    <property type="match status" value="1"/>
</dbReference>
<dbReference type="InterPro" id="IPR007197">
    <property type="entry name" value="rSAM"/>
</dbReference>
<keyword evidence="2" id="KW-0349">Heme</keyword>
<dbReference type="InterPro" id="IPR004559">
    <property type="entry name" value="HemW-like"/>
</dbReference>
<organism evidence="4 5">
    <name type="scientific">Gimesia panareensis</name>
    <dbReference type="NCBI Taxonomy" id="2527978"/>
    <lineage>
        <taxon>Bacteria</taxon>
        <taxon>Pseudomonadati</taxon>
        <taxon>Planctomycetota</taxon>
        <taxon>Planctomycetia</taxon>
        <taxon>Planctomycetales</taxon>
        <taxon>Planctomycetaceae</taxon>
        <taxon>Gimesia</taxon>
    </lineage>
</organism>
<dbReference type="Proteomes" id="UP000315647">
    <property type="component" value="Chromosome"/>
</dbReference>
<dbReference type="InterPro" id="IPR058240">
    <property type="entry name" value="rSAM_sf"/>
</dbReference>
<comment type="function">
    <text evidence="2">Probably acts as a heme chaperone, transferring heme to an unknown acceptor. Binds one molecule of heme per monomer, possibly covalently. Binds 1 [4Fe-4S] cluster. The cluster is coordinated with 3 cysteines and an exchangeable S-adenosyl-L-methionine.</text>
</comment>
<dbReference type="AlphaFoldDB" id="A0A517QBQ0"/>
<dbReference type="GO" id="GO:0051539">
    <property type="term" value="F:4 iron, 4 sulfur cluster binding"/>
    <property type="evidence" value="ECO:0007669"/>
    <property type="project" value="UniProtKB-UniRule"/>
</dbReference>
<dbReference type="RefSeq" id="WP_232093085.1">
    <property type="nucleotide sequence ID" value="NZ_CP037421.1"/>
</dbReference>
<dbReference type="SUPFAM" id="SSF102114">
    <property type="entry name" value="Radical SAM enzymes"/>
    <property type="match status" value="1"/>
</dbReference>